<dbReference type="EMBL" id="MDYQ01000276">
    <property type="protein sequence ID" value="PRP77173.1"/>
    <property type="molecule type" value="Genomic_DNA"/>
</dbReference>
<dbReference type="InterPro" id="IPR039367">
    <property type="entry name" value="Och1-like"/>
</dbReference>
<dbReference type="PANTHER" id="PTHR31834">
    <property type="entry name" value="INITIATION-SPECIFIC ALPHA-1,6-MANNOSYLTRANSFERASE"/>
    <property type="match status" value="1"/>
</dbReference>
<sequence length="347" mass="40190">MGGSPRRTSSLAPLEPIIGHIQRRPIHFVCILVVMLFVILRLTTKTPRVEFSNCVQTMSDKTLYQQIKAVFPYRTQEPIPKSVWRSWKTKELDSDRMKITNTWKNIAPDWKLHLYDDNDMDEWVKEKYYKIPQILAAWYLMPKVILRSDFFRYLVLLAHGGIWADMDVTLKVKPEDWIPSGLYTDWKDIGGVVANEQDQPTGKMLAQRRFQIAQYCMMFKSGHPALVNIVSNVVVQTMNRAEAGLLGDVNQRDIEQWTGPGPYTDEIFWYWNRRGPGGISVQDLKEDATWNAGYGAFSGKNVTGFVETMRVGDLILLHKKRFNNIDTKDSYIVHHTTGTWRDDIKED</sequence>
<proteinExistence type="predicted"/>
<keyword evidence="1" id="KW-0472">Membrane</keyword>
<dbReference type="STRING" id="1890364.A0A2P6MZR8"/>
<dbReference type="PANTHER" id="PTHR31834:SF1">
    <property type="entry name" value="INITIATION-SPECIFIC ALPHA-1,6-MANNOSYLTRANSFERASE"/>
    <property type="match status" value="1"/>
</dbReference>
<dbReference type="GO" id="GO:0000009">
    <property type="term" value="F:alpha-1,6-mannosyltransferase activity"/>
    <property type="evidence" value="ECO:0007669"/>
    <property type="project" value="InterPro"/>
</dbReference>
<accession>A0A2P6MZR8</accession>
<reference evidence="2 3" key="1">
    <citation type="journal article" date="2018" name="Genome Biol. Evol.">
        <title>Multiple Roots of Fruiting Body Formation in Amoebozoa.</title>
        <authorList>
            <person name="Hillmann F."/>
            <person name="Forbes G."/>
            <person name="Novohradska S."/>
            <person name="Ferling I."/>
            <person name="Riege K."/>
            <person name="Groth M."/>
            <person name="Westermann M."/>
            <person name="Marz M."/>
            <person name="Spaller T."/>
            <person name="Winckler T."/>
            <person name="Schaap P."/>
            <person name="Glockner G."/>
        </authorList>
    </citation>
    <scope>NUCLEOTIDE SEQUENCE [LARGE SCALE GENOMIC DNA]</scope>
    <source>
        <strain evidence="2 3">Jena</strain>
    </source>
</reference>
<keyword evidence="2" id="KW-0328">Glycosyltransferase</keyword>
<keyword evidence="2" id="KW-0808">Transferase</keyword>
<comment type="caution">
    <text evidence="2">The sequence shown here is derived from an EMBL/GenBank/DDBJ whole genome shotgun (WGS) entry which is preliminary data.</text>
</comment>
<dbReference type="InParanoid" id="A0A2P6MZR8"/>
<name>A0A2P6MZR8_9EUKA</name>
<keyword evidence="1" id="KW-1133">Transmembrane helix</keyword>
<dbReference type="Gene3D" id="3.90.550.20">
    <property type="match status" value="1"/>
</dbReference>
<dbReference type="Proteomes" id="UP000241769">
    <property type="component" value="Unassembled WGS sequence"/>
</dbReference>
<dbReference type="GO" id="GO:0000136">
    <property type="term" value="C:mannan polymerase complex"/>
    <property type="evidence" value="ECO:0007669"/>
    <property type="project" value="TreeGrafter"/>
</dbReference>
<dbReference type="InterPro" id="IPR029044">
    <property type="entry name" value="Nucleotide-diphossugar_trans"/>
</dbReference>
<dbReference type="GO" id="GO:0006487">
    <property type="term" value="P:protein N-linked glycosylation"/>
    <property type="evidence" value="ECO:0007669"/>
    <property type="project" value="TreeGrafter"/>
</dbReference>
<dbReference type="SUPFAM" id="SSF53448">
    <property type="entry name" value="Nucleotide-diphospho-sugar transferases"/>
    <property type="match status" value="1"/>
</dbReference>
<dbReference type="Pfam" id="PF04488">
    <property type="entry name" value="Gly_transf_sug"/>
    <property type="match status" value="1"/>
</dbReference>
<evidence type="ECO:0000256" key="1">
    <source>
        <dbReference type="SAM" id="Phobius"/>
    </source>
</evidence>
<gene>
    <name evidence="2" type="ORF">PROFUN_14514</name>
</gene>
<keyword evidence="1" id="KW-0812">Transmembrane</keyword>
<dbReference type="OrthoDB" id="411251at2759"/>
<keyword evidence="3" id="KW-1185">Reference proteome</keyword>
<evidence type="ECO:0000313" key="2">
    <source>
        <dbReference type="EMBL" id="PRP77173.1"/>
    </source>
</evidence>
<dbReference type="InterPro" id="IPR007577">
    <property type="entry name" value="GlycoTrfase_DXD_sugar-bd_CS"/>
</dbReference>
<protein>
    <submittedName>
        <fullName evidence="2">Mannosyltransferase Och1p</fullName>
    </submittedName>
</protein>
<feature type="transmembrane region" description="Helical" evidence="1">
    <location>
        <begin position="26"/>
        <end position="44"/>
    </location>
</feature>
<organism evidence="2 3">
    <name type="scientific">Planoprotostelium fungivorum</name>
    <dbReference type="NCBI Taxonomy" id="1890364"/>
    <lineage>
        <taxon>Eukaryota</taxon>
        <taxon>Amoebozoa</taxon>
        <taxon>Evosea</taxon>
        <taxon>Variosea</taxon>
        <taxon>Cavosteliida</taxon>
        <taxon>Cavosteliaceae</taxon>
        <taxon>Planoprotostelium</taxon>
    </lineage>
</organism>
<evidence type="ECO:0000313" key="3">
    <source>
        <dbReference type="Proteomes" id="UP000241769"/>
    </source>
</evidence>
<dbReference type="AlphaFoldDB" id="A0A2P6MZR8"/>